<accession>A0A8J6Y685</accession>
<dbReference type="Gene3D" id="2.40.420.20">
    <property type="match status" value="1"/>
</dbReference>
<dbReference type="NCBIfam" id="TIGR01730">
    <property type="entry name" value="RND_mfp"/>
    <property type="match status" value="1"/>
</dbReference>
<dbReference type="AlphaFoldDB" id="A0A8J6Y685"/>
<gene>
    <name evidence="8" type="ORF">IFK94_07440</name>
</gene>
<evidence type="ECO:0000259" key="7">
    <source>
        <dbReference type="Pfam" id="PF25967"/>
    </source>
</evidence>
<dbReference type="Gene3D" id="2.40.30.170">
    <property type="match status" value="1"/>
</dbReference>
<dbReference type="PANTHER" id="PTHR30469:SF12">
    <property type="entry name" value="MULTIDRUG RESISTANCE PROTEIN MDTA"/>
    <property type="match status" value="1"/>
</dbReference>
<feature type="domain" description="Multidrug resistance protein MdtA-like barrel-sandwich hybrid" evidence="6">
    <location>
        <begin position="85"/>
        <end position="223"/>
    </location>
</feature>
<dbReference type="Gene3D" id="2.40.50.100">
    <property type="match status" value="1"/>
</dbReference>
<dbReference type="SUPFAM" id="SSF111369">
    <property type="entry name" value="HlyD-like secretion proteins"/>
    <property type="match status" value="1"/>
</dbReference>
<organism evidence="8 9">
    <name type="scientific">Candidatus Polarisedimenticola svalbardensis</name>
    <dbReference type="NCBI Taxonomy" id="2886004"/>
    <lineage>
        <taxon>Bacteria</taxon>
        <taxon>Pseudomonadati</taxon>
        <taxon>Acidobacteriota</taxon>
        <taxon>Candidatus Polarisedimenticolia</taxon>
        <taxon>Candidatus Polarisedimenticolales</taxon>
        <taxon>Candidatus Polarisedimenticolaceae</taxon>
        <taxon>Candidatus Polarisedimenticola</taxon>
    </lineage>
</organism>
<comment type="subcellular location">
    <subcellularLocation>
        <location evidence="1">Cell envelope</location>
    </subcellularLocation>
</comment>
<dbReference type="EMBL" id="JACXWD010000019">
    <property type="protein sequence ID" value="MBD3867940.1"/>
    <property type="molecule type" value="Genomic_DNA"/>
</dbReference>
<reference evidence="8 9" key="1">
    <citation type="submission" date="2020-08" db="EMBL/GenBank/DDBJ databases">
        <title>Acidobacteriota in marine sediments use diverse sulfur dissimilation pathways.</title>
        <authorList>
            <person name="Wasmund K."/>
        </authorList>
    </citation>
    <scope>NUCLEOTIDE SEQUENCE [LARGE SCALE GENOMIC DNA]</scope>
    <source>
        <strain evidence="8">MAG AM4</strain>
    </source>
</reference>
<dbReference type="GO" id="GO:1990281">
    <property type="term" value="C:efflux pump complex"/>
    <property type="evidence" value="ECO:0007669"/>
    <property type="project" value="TreeGrafter"/>
</dbReference>
<evidence type="ECO:0000256" key="3">
    <source>
        <dbReference type="ARBA" id="ARBA00022448"/>
    </source>
</evidence>
<dbReference type="GO" id="GO:0015562">
    <property type="term" value="F:efflux transmembrane transporter activity"/>
    <property type="evidence" value="ECO:0007669"/>
    <property type="project" value="TreeGrafter"/>
</dbReference>
<keyword evidence="5" id="KW-0472">Membrane</keyword>
<evidence type="ECO:0000313" key="8">
    <source>
        <dbReference type="EMBL" id="MBD3867940.1"/>
    </source>
</evidence>
<dbReference type="InterPro" id="IPR006143">
    <property type="entry name" value="RND_pump_MFP"/>
</dbReference>
<name>A0A8J6Y685_9BACT</name>
<dbReference type="Pfam" id="PF25967">
    <property type="entry name" value="RND-MFP_C"/>
    <property type="match status" value="1"/>
</dbReference>
<feature type="domain" description="Multidrug resistance protein MdtA-like C-terminal permuted SH3" evidence="7">
    <location>
        <begin position="341"/>
        <end position="389"/>
    </location>
</feature>
<evidence type="ECO:0000256" key="4">
    <source>
        <dbReference type="SAM" id="Coils"/>
    </source>
</evidence>
<feature type="coiled-coil region" evidence="4">
    <location>
        <begin position="124"/>
        <end position="158"/>
    </location>
</feature>
<keyword evidence="5" id="KW-1133">Transmembrane helix</keyword>
<comment type="similarity">
    <text evidence="2">Belongs to the membrane fusion protein (MFP) (TC 8.A.1) family.</text>
</comment>
<evidence type="ECO:0000259" key="6">
    <source>
        <dbReference type="Pfam" id="PF25917"/>
    </source>
</evidence>
<evidence type="ECO:0000256" key="5">
    <source>
        <dbReference type="SAM" id="Phobius"/>
    </source>
</evidence>
<evidence type="ECO:0000313" key="9">
    <source>
        <dbReference type="Proteomes" id="UP000648239"/>
    </source>
</evidence>
<dbReference type="InterPro" id="IPR058627">
    <property type="entry name" value="MdtA-like_C"/>
</dbReference>
<feature type="transmembrane region" description="Helical" evidence="5">
    <location>
        <begin position="21"/>
        <end position="39"/>
    </location>
</feature>
<sequence>MTGTEHEPTPPTGLSFQLKKWVLPLVIIFAGIVVMVLMIRLKPEVEKQVATTPAPMVRVMDVAPVTHHFKVRSQGTVNPRTESQLVPEVSGRIVSVSPAFNAGGFFGKGDVLLTIDPYDYSQAVVRAEADVARAELALAREEAEAEVARREWEELGRDEEPTPLTLREPQMQDARATLAASRSALHKAGRDLDRTEIRAPYAGRVRAKTVDVGQFVSRGAPLASIYAVDFAEIRLPLPDDDLAFIDLPVAYRGGPGATRGATVTLSADFAGERHTWEGSLVRTEGEIDPRSRLVYAIARVADPYGRGTNPDRPPLAAGMFVEAEIHGREVEDVFRIPREALRGADQVLVVDENNRIRFRTLSILRTTRDDVIATAGLAAGEKICISPLQAVTEGMEVRIHTGGEAGA</sequence>
<keyword evidence="4" id="KW-0175">Coiled coil</keyword>
<evidence type="ECO:0000256" key="1">
    <source>
        <dbReference type="ARBA" id="ARBA00004196"/>
    </source>
</evidence>
<dbReference type="Pfam" id="PF25917">
    <property type="entry name" value="BSH_RND"/>
    <property type="match status" value="1"/>
</dbReference>
<keyword evidence="5" id="KW-0812">Transmembrane</keyword>
<proteinExistence type="inferred from homology"/>
<protein>
    <submittedName>
        <fullName evidence="8">Efflux RND transporter periplasmic adaptor subunit</fullName>
    </submittedName>
</protein>
<comment type="caution">
    <text evidence="8">The sequence shown here is derived from an EMBL/GenBank/DDBJ whole genome shotgun (WGS) entry which is preliminary data.</text>
</comment>
<evidence type="ECO:0000256" key="2">
    <source>
        <dbReference type="ARBA" id="ARBA00009477"/>
    </source>
</evidence>
<keyword evidence="3" id="KW-0813">Transport</keyword>
<dbReference type="PANTHER" id="PTHR30469">
    <property type="entry name" value="MULTIDRUG RESISTANCE PROTEIN MDTA"/>
    <property type="match status" value="1"/>
</dbReference>
<dbReference type="Gene3D" id="1.10.287.470">
    <property type="entry name" value="Helix hairpin bin"/>
    <property type="match status" value="1"/>
</dbReference>
<dbReference type="Proteomes" id="UP000648239">
    <property type="component" value="Unassembled WGS sequence"/>
</dbReference>
<dbReference type="InterPro" id="IPR058625">
    <property type="entry name" value="MdtA-like_BSH"/>
</dbReference>